<dbReference type="Proteomes" id="UP001163603">
    <property type="component" value="Chromosome 6"/>
</dbReference>
<keyword evidence="2" id="KW-1185">Reference proteome</keyword>
<reference evidence="2" key="1">
    <citation type="journal article" date="2023" name="G3 (Bethesda)">
        <title>Genome assembly and association tests identify interacting loci associated with vigor, precocity, and sex in interspecific pistachio rootstocks.</title>
        <authorList>
            <person name="Palmer W."/>
            <person name="Jacygrad E."/>
            <person name="Sagayaradj S."/>
            <person name="Cavanaugh K."/>
            <person name="Han R."/>
            <person name="Bertier L."/>
            <person name="Beede B."/>
            <person name="Kafkas S."/>
            <person name="Golino D."/>
            <person name="Preece J."/>
            <person name="Michelmore R."/>
        </authorList>
    </citation>
    <scope>NUCLEOTIDE SEQUENCE [LARGE SCALE GENOMIC DNA]</scope>
</reference>
<proteinExistence type="predicted"/>
<sequence>MDDFQDIFGVLRDVHEDSFKLEFPCEPVREQSNAHDDLREPDERLCRKCRIDWDTVSFLDDAITYLKALKLQVEMMSAGAVVFQDKYNSPSGIQTAQVSQFSPFLLCTGPNFSWAAKTATKAWKIFKKEYQGSAKLYGEKITDEIVVAKILRSLTPKFEHVDATIEESHDLSDFSFDELMSSLQAHEERLNRSHDKNEEKTFQVKVESSHKGKAENFSEKKQGKGNNYGGFRGRGRGRGRERGQSGEYRHNKSSIRCHYCNKLGHKEADCWAKQKNVNNQASFTEKADEDSKLFMAHFCNNVVFDDVWFLDSGCSNHMTRTRSLFKELDESQKSEVRLEDNKQIQVEEKVQFPSLAIVKSNYCLMYCLFLV</sequence>
<comment type="caution">
    <text evidence="1">The sequence shown here is derived from an EMBL/GenBank/DDBJ whole genome shotgun (WGS) entry which is preliminary data.</text>
</comment>
<name>A0ACC0YM56_9ROSI</name>
<protein>
    <submittedName>
        <fullName evidence="1">Uncharacterized protein</fullName>
    </submittedName>
</protein>
<organism evidence="1 2">
    <name type="scientific">Pistacia integerrima</name>
    <dbReference type="NCBI Taxonomy" id="434235"/>
    <lineage>
        <taxon>Eukaryota</taxon>
        <taxon>Viridiplantae</taxon>
        <taxon>Streptophyta</taxon>
        <taxon>Embryophyta</taxon>
        <taxon>Tracheophyta</taxon>
        <taxon>Spermatophyta</taxon>
        <taxon>Magnoliopsida</taxon>
        <taxon>eudicotyledons</taxon>
        <taxon>Gunneridae</taxon>
        <taxon>Pentapetalae</taxon>
        <taxon>rosids</taxon>
        <taxon>malvids</taxon>
        <taxon>Sapindales</taxon>
        <taxon>Anacardiaceae</taxon>
        <taxon>Pistacia</taxon>
    </lineage>
</organism>
<dbReference type="EMBL" id="CM047741">
    <property type="protein sequence ID" value="KAJ0038506.1"/>
    <property type="molecule type" value="Genomic_DNA"/>
</dbReference>
<evidence type="ECO:0000313" key="2">
    <source>
        <dbReference type="Proteomes" id="UP001163603"/>
    </source>
</evidence>
<evidence type="ECO:0000313" key="1">
    <source>
        <dbReference type="EMBL" id="KAJ0038506.1"/>
    </source>
</evidence>
<accession>A0ACC0YM56</accession>
<gene>
    <name evidence="1" type="ORF">Pint_22086</name>
</gene>